<sequence>MIPYGHQSIDESDIEAVIDVLRSDWLTTGPKVKQFEDSLCEYVGCDYATVVNSGTSALDIAVASLNLPNGSEVITTPFTFVATSNSLIYNNLRPVFADIKKDTRNIDPDDIRSKITSNTKAISYVDYAGQPCEIEEIKEIAEEFDLYLIEDASHALGASYHGKKIGNFADLTVFSFHPVKPITTGEGGAVVTNNAEIAERVRLLHNHGIDKSATDRYGPDAGWAYDMKVLGRNYRMTDIQAALGISQLNKLDDFIERRNEIASLYNEFLDGCEFVETPITKKNVVHGWHIYTVLLDGSINRNEFFKYMRKNEVGVNVHYIPSYHFSYYRNNFNFNERDYPETEDVFNRIVTLPIHPEMKREDVEYVVNTLKEWQ</sequence>
<name>A0A314ZV66_9EURY</name>
<dbReference type="InterPro" id="IPR000653">
    <property type="entry name" value="DegT/StrS_aminotransferase"/>
</dbReference>
<dbReference type="InterPro" id="IPR015421">
    <property type="entry name" value="PyrdxlP-dep_Trfase_major"/>
</dbReference>
<evidence type="ECO:0000313" key="2">
    <source>
        <dbReference type="EMBL" id="PQV41841.1"/>
    </source>
</evidence>
<accession>A0A314ZV66</accession>
<dbReference type="InterPro" id="IPR015424">
    <property type="entry name" value="PyrdxlP-dep_Trfase"/>
</dbReference>
<dbReference type="CDD" id="cd00616">
    <property type="entry name" value="AHBA_syn"/>
    <property type="match status" value="1"/>
</dbReference>
<gene>
    <name evidence="3" type="primary">pseC</name>
    <name evidence="2" type="ORF">B0H22_11719</name>
    <name evidence="3" type="ORF">EDD83_09970</name>
</gene>
<protein>
    <submittedName>
        <fullName evidence="2">UDP-4-amino-4, 6-dideoxy-N-acetyl-beta-L-altrosamine transaminase</fullName>
        <ecNumber evidence="3">2.6.1.92</ecNumber>
    </submittedName>
</protein>
<dbReference type="AlphaFoldDB" id="A0A314ZV66"/>
<dbReference type="GO" id="GO:0008483">
    <property type="term" value="F:transaminase activity"/>
    <property type="evidence" value="ECO:0007669"/>
    <property type="project" value="UniProtKB-KW"/>
</dbReference>
<organism evidence="2 4">
    <name type="scientific">Methanohalophilus euhalobius</name>
    <dbReference type="NCBI Taxonomy" id="51203"/>
    <lineage>
        <taxon>Archaea</taxon>
        <taxon>Methanobacteriati</taxon>
        <taxon>Methanobacteriota</taxon>
        <taxon>Stenosarchaea group</taxon>
        <taxon>Methanomicrobia</taxon>
        <taxon>Methanosarcinales</taxon>
        <taxon>Methanosarcinaceae</taxon>
        <taxon>Methanohalophilus</taxon>
    </lineage>
</organism>
<dbReference type="SUPFAM" id="SSF53383">
    <property type="entry name" value="PLP-dependent transferases"/>
    <property type="match status" value="1"/>
</dbReference>
<dbReference type="Gene3D" id="3.40.640.10">
    <property type="entry name" value="Type I PLP-dependent aspartate aminotransferase-like (Major domain)"/>
    <property type="match status" value="1"/>
</dbReference>
<evidence type="ECO:0000313" key="5">
    <source>
        <dbReference type="Proteomes" id="UP000273978"/>
    </source>
</evidence>
<keyword evidence="1" id="KW-0663">Pyridoxal phosphate</keyword>
<reference evidence="2 4" key="1">
    <citation type="submission" date="2018-02" db="EMBL/GenBank/DDBJ databases">
        <title>Subsurface microbial communities from deep shales in Ohio and West Virginia, USA.</title>
        <authorList>
            <person name="Wrighton K."/>
        </authorList>
    </citation>
    <scope>NUCLEOTIDE SEQUENCE [LARGE SCALE GENOMIC DNA]</scope>
    <source>
        <strain evidence="2 4">DSM 10369</strain>
    </source>
</reference>
<dbReference type="Gene3D" id="3.90.1150.10">
    <property type="entry name" value="Aspartate Aminotransferase, domain 1"/>
    <property type="match status" value="1"/>
</dbReference>
<keyword evidence="3" id="KW-0032">Aminotransferase</keyword>
<dbReference type="EC" id="2.6.1.92" evidence="3"/>
<dbReference type="Proteomes" id="UP000251060">
    <property type="component" value="Unassembled WGS sequence"/>
</dbReference>
<evidence type="ECO:0000313" key="3">
    <source>
        <dbReference type="EMBL" id="RNI07232.1"/>
    </source>
</evidence>
<comment type="similarity">
    <text evidence="1">Belongs to the DegT/DnrJ/EryC1 family.</text>
</comment>
<dbReference type="Pfam" id="PF01041">
    <property type="entry name" value="DegT_DnrJ_EryC1"/>
    <property type="match status" value="1"/>
</dbReference>
<dbReference type="EMBL" id="RJJF01000021">
    <property type="protein sequence ID" value="RNI07232.1"/>
    <property type="molecule type" value="Genomic_DNA"/>
</dbReference>
<proteinExistence type="inferred from homology"/>
<dbReference type="PANTHER" id="PTHR30244:SF34">
    <property type="entry name" value="DTDP-4-AMINO-4,6-DIDEOXYGALACTOSE TRANSAMINASE"/>
    <property type="match status" value="1"/>
</dbReference>
<keyword evidence="3" id="KW-0808">Transferase</keyword>
<evidence type="ECO:0000313" key="4">
    <source>
        <dbReference type="Proteomes" id="UP000251060"/>
    </source>
</evidence>
<dbReference type="InterPro" id="IPR020026">
    <property type="entry name" value="PseC"/>
</dbReference>
<comment type="caution">
    <text evidence="2">The sequence shown here is derived from an EMBL/GenBank/DDBJ whole genome shotgun (WGS) entry which is preliminary data.</text>
</comment>
<dbReference type="PANTHER" id="PTHR30244">
    <property type="entry name" value="TRANSAMINASE"/>
    <property type="match status" value="1"/>
</dbReference>
<dbReference type="NCBIfam" id="TIGR03588">
    <property type="entry name" value="PseC"/>
    <property type="match status" value="1"/>
</dbReference>
<reference evidence="3 5" key="2">
    <citation type="submission" date="2018-10" db="EMBL/GenBank/DDBJ databases">
        <title>Cultivation of a novel Methanohalophilus strain from Kebrit Deep of the Red Sea and a genomic comparison of members of the genus Methanohalophilus.</title>
        <authorList>
            <person name="Guan Y."/>
            <person name="Ngugi D.K."/>
            <person name="Stingl U."/>
        </authorList>
    </citation>
    <scope>NUCLEOTIDE SEQUENCE [LARGE SCALE GENOMIC DNA]</scope>
    <source>
        <strain evidence="3 5">DSM 10369</strain>
    </source>
</reference>
<dbReference type="PIRSF" id="PIRSF000390">
    <property type="entry name" value="PLP_StrS"/>
    <property type="match status" value="1"/>
</dbReference>
<dbReference type="GO" id="GO:0000271">
    <property type="term" value="P:polysaccharide biosynthetic process"/>
    <property type="evidence" value="ECO:0007669"/>
    <property type="project" value="TreeGrafter"/>
</dbReference>
<dbReference type="InterPro" id="IPR015422">
    <property type="entry name" value="PyrdxlP-dep_Trfase_small"/>
</dbReference>
<dbReference type="RefSeq" id="WP_105461031.1">
    <property type="nucleotide sequence ID" value="NZ_PVBU01000017.1"/>
</dbReference>
<dbReference type="Proteomes" id="UP000273978">
    <property type="component" value="Unassembled WGS sequence"/>
</dbReference>
<dbReference type="GO" id="GO:0030170">
    <property type="term" value="F:pyridoxal phosphate binding"/>
    <property type="evidence" value="ECO:0007669"/>
    <property type="project" value="TreeGrafter"/>
</dbReference>
<dbReference type="EMBL" id="PVBU01000017">
    <property type="protein sequence ID" value="PQV41841.1"/>
    <property type="molecule type" value="Genomic_DNA"/>
</dbReference>
<evidence type="ECO:0000256" key="1">
    <source>
        <dbReference type="RuleBase" id="RU004508"/>
    </source>
</evidence>